<feature type="domain" description="Reverse transcriptase zinc-binding" evidence="1">
    <location>
        <begin position="53"/>
        <end position="145"/>
    </location>
</feature>
<accession>A0A8S9JGY4</accession>
<evidence type="ECO:0000259" key="1">
    <source>
        <dbReference type="Pfam" id="PF13966"/>
    </source>
</evidence>
<evidence type="ECO:0000313" key="3">
    <source>
        <dbReference type="Proteomes" id="UP000712281"/>
    </source>
</evidence>
<dbReference type="AlphaFoldDB" id="A0A8S9JGY4"/>
<reference evidence="2" key="1">
    <citation type="submission" date="2019-12" db="EMBL/GenBank/DDBJ databases">
        <title>Genome sequencing and annotation of Brassica cretica.</title>
        <authorList>
            <person name="Studholme D.J."/>
            <person name="Sarris P.F."/>
        </authorList>
    </citation>
    <scope>NUCLEOTIDE SEQUENCE</scope>
    <source>
        <strain evidence="2">PFS-001/15</strain>
        <tissue evidence="2">Leaf</tissue>
    </source>
</reference>
<comment type="caution">
    <text evidence="2">The sequence shown here is derived from an EMBL/GenBank/DDBJ whole genome shotgun (WGS) entry which is preliminary data.</text>
</comment>
<protein>
    <recommendedName>
        <fullName evidence="1">Reverse transcriptase zinc-binding domain-containing protein</fullName>
    </recommendedName>
</protein>
<dbReference type="InterPro" id="IPR026960">
    <property type="entry name" value="RVT-Znf"/>
</dbReference>
<sequence length="294" mass="33504">MVSDILTRETKEWNRARIENLMPELTLHIMSLRPSILTSQDAYVWPLNRSRVYSAKSGYNALITSKPRALTNPRLINWDWKKNLWNPPLLPKIKIFLWKVLHNAISTRENLQKRGMLTNTLCSRCGAVETQEHLFFQCSFARQVWELAPWSSHNYFPQTTTFAAALQSSYLQKNLPPYGIVSNVFPWISWHLWTTRNKLIFDSRSNPHDVVVQSICTMREWESAQSSLPSAALKQLPPTPPPIIPTATIFCNTDAAWKSDSNSAGLAWIFSDQSGLEIARSSSAQDHVASPMHG</sequence>
<dbReference type="EMBL" id="QGKW02001660">
    <property type="protein sequence ID" value="KAF2581481.1"/>
    <property type="molecule type" value="Genomic_DNA"/>
</dbReference>
<organism evidence="2 3">
    <name type="scientific">Brassica cretica</name>
    <name type="common">Mustard</name>
    <dbReference type="NCBI Taxonomy" id="69181"/>
    <lineage>
        <taxon>Eukaryota</taxon>
        <taxon>Viridiplantae</taxon>
        <taxon>Streptophyta</taxon>
        <taxon>Embryophyta</taxon>
        <taxon>Tracheophyta</taxon>
        <taxon>Spermatophyta</taxon>
        <taxon>Magnoliopsida</taxon>
        <taxon>eudicotyledons</taxon>
        <taxon>Gunneridae</taxon>
        <taxon>Pentapetalae</taxon>
        <taxon>rosids</taxon>
        <taxon>malvids</taxon>
        <taxon>Brassicales</taxon>
        <taxon>Brassicaceae</taxon>
        <taxon>Brassiceae</taxon>
        <taxon>Brassica</taxon>
    </lineage>
</organism>
<dbReference type="Proteomes" id="UP000712281">
    <property type="component" value="Unassembled WGS sequence"/>
</dbReference>
<gene>
    <name evidence="2" type="ORF">F2Q68_00001782</name>
</gene>
<evidence type="ECO:0000313" key="2">
    <source>
        <dbReference type="EMBL" id="KAF2581481.1"/>
    </source>
</evidence>
<name>A0A8S9JGY4_BRACR</name>
<dbReference type="Pfam" id="PF13966">
    <property type="entry name" value="zf-RVT"/>
    <property type="match status" value="1"/>
</dbReference>
<proteinExistence type="predicted"/>